<dbReference type="InterPro" id="IPR036388">
    <property type="entry name" value="WH-like_DNA-bd_sf"/>
</dbReference>
<gene>
    <name evidence="2" type="ORF">SAMN04490247_1631</name>
</gene>
<dbReference type="RefSeq" id="WP_093193378.1">
    <property type="nucleotide sequence ID" value="NZ_FNEV01000004.1"/>
</dbReference>
<sequence length="166" mass="19635">MSMKILIMGLLKERPRHPYEMKRAMIDQKWNKLISITDGNLYHNIRRAEERGNIRGIKTEKVDQRPNRTVYELTEQGEEELSDMIVEVFRNQKMDVSLVYPALLFVRYSDKSLVEQALRSWAADLDAESVADAYAPPAYHIVEHFEQRKNLDRKWLLEVADWIKDD</sequence>
<accession>A0A1G8T0L0</accession>
<keyword evidence="3" id="KW-1185">Reference proteome</keyword>
<dbReference type="STRING" id="86666.SAMN04490247_1631"/>
<organism evidence="2 3">
    <name type="scientific">Salimicrobium halophilum</name>
    <dbReference type="NCBI Taxonomy" id="86666"/>
    <lineage>
        <taxon>Bacteria</taxon>
        <taxon>Bacillati</taxon>
        <taxon>Bacillota</taxon>
        <taxon>Bacilli</taxon>
        <taxon>Bacillales</taxon>
        <taxon>Bacillaceae</taxon>
        <taxon>Salimicrobium</taxon>
    </lineage>
</organism>
<dbReference type="Pfam" id="PF03551">
    <property type="entry name" value="PadR"/>
    <property type="match status" value="1"/>
</dbReference>
<evidence type="ECO:0000259" key="1">
    <source>
        <dbReference type="Pfam" id="PF03551"/>
    </source>
</evidence>
<dbReference type="InterPro" id="IPR052509">
    <property type="entry name" value="Metal_resp_DNA-bind_regulator"/>
</dbReference>
<proteinExistence type="predicted"/>
<dbReference type="Gene3D" id="1.10.10.10">
    <property type="entry name" value="Winged helix-like DNA-binding domain superfamily/Winged helix DNA-binding domain"/>
    <property type="match status" value="1"/>
</dbReference>
<name>A0A1G8T0L0_9BACI</name>
<protein>
    <submittedName>
        <fullName evidence="2">Transcriptional regulator PadR-like family protein</fullName>
    </submittedName>
</protein>
<dbReference type="OrthoDB" id="9808762at2"/>
<feature type="domain" description="Transcription regulator PadR N-terminal" evidence="1">
    <location>
        <begin position="7"/>
        <end position="82"/>
    </location>
</feature>
<dbReference type="Proteomes" id="UP000199225">
    <property type="component" value="Unassembled WGS sequence"/>
</dbReference>
<dbReference type="EMBL" id="FNEV01000004">
    <property type="protein sequence ID" value="SDJ34987.1"/>
    <property type="molecule type" value="Genomic_DNA"/>
</dbReference>
<dbReference type="PANTHER" id="PTHR33169">
    <property type="entry name" value="PADR-FAMILY TRANSCRIPTIONAL REGULATOR"/>
    <property type="match status" value="1"/>
</dbReference>
<dbReference type="InterPro" id="IPR036390">
    <property type="entry name" value="WH_DNA-bd_sf"/>
</dbReference>
<evidence type="ECO:0000313" key="3">
    <source>
        <dbReference type="Proteomes" id="UP000199225"/>
    </source>
</evidence>
<evidence type="ECO:0000313" key="2">
    <source>
        <dbReference type="EMBL" id="SDJ34987.1"/>
    </source>
</evidence>
<dbReference type="InterPro" id="IPR005149">
    <property type="entry name" value="Tscrpt_reg_PadR_N"/>
</dbReference>
<dbReference type="PANTHER" id="PTHR33169:SF27">
    <property type="entry name" value="TRANSCRIPTIONAL REGULATOR PADR FAMILY PROTEIN"/>
    <property type="match status" value="1"/>
</dbReference>
<dbReference type="SUPFAM" id="SSF46785">
    <property type="entry name" value="Winged helix' DNA-binding domain"/>
    <property type="match status" value="1"/>
</dbReference>
<reference evidence="3" key="1">
    <citation type="submission" date="2016-10" db="EMBL/GenBank/DDBJ databases">
        <authorList>
            <person name="Varghese N."/>
            <person name="Submissions S."/>
        </authorList>
    </citation>
    <scope>NUCLEOTIDE SEQUENCE [LARGE SCALE GENOMIC DNA]</scope>
    <source>
        <strain evidence="3">DSM 4771</strain>
    </source>
</reference>
<dbReference type="AlphaFoldDB" id="A0A1G8T0L0"/>